<dbReference type="SUPFAM" id="SSF48403">
    <property type="entry name" value="Ankyrin repeat"/>
    <property type="match status" value="1"/>
</dbReference>
<dbReference type="EMBL" id="CAJNNV010026285">
    <property type="protein sequence ID" value="CAE8617794.1"/>
    <property type="molecule type" value="Genomic_DNA"/>
</dbReference>
<dbReference type="PANTHER" id="PTHR24171">
    <property type="entry name" value="ANKYRIN REPEAT DOMAIN-CONTAINING PROTEIN 39-RELATED"/>
    <property type="match status" value="1"/>
</dbReference>
<sequence length="349" mass="36605">LSSVSLAAAALAGLSHWAFRASRRSLAQRFAGADASCGDASSNNNNNSNNNDNVNNNTSCADLTSRRSRRSFVEYCFPLSSKGPLAVLARSAWGAPSLQGDFESLSRWEPGPLALLDVLVFALPALGPESGCGARRLCRIAAQVLSQAELAAQANDLGTWGAQLCAGGSPSLAALAAKEEVQGCVRSRGAANAVARAVALSALASPEVRSALWAPDERGRPPLVAAACCGGDWGQTLMRALLAARAQPDASSIDGWNALMWACQLGDREACSTLLQGKASANAVSQDGTSPLLNAVRADKEPLAIVRLLLEYGADPALVPMQSPFDEYVDMDVREALARAPQRPQRRCY</sequence>
<evidence type="ECO:0000256" key="4">
    <source>
        <dbReference type="SAM" id="MobiDB-lite"/>
    </source>
</evidence>
<name>A0A813G0A2_POLGL</name>
<dbReference type="PROSITE" id="PS50088">
    <property type="entry name" value="ANK_REPEAT"/>
    <property type="match status" value="1"/>
</dbReference>
<dbReference type="AlphaFoldDB" id="A0A813G0A2"/>
<feature type="repeat" description="ANK" evidence="3">
    <location>
        <begin position="287"/>
        <end position="321"/>
    </location>
</feature>
<evidence type="ECO:0000256" key="2">
    <source>
        <dbReference type="ARBA" id="ARBA00023043"/>
    </source>
</evidence>
<keyword evidence="6" id="KW-1185">Reference proteome</keyword>
<dbReference type="OrthoDB" id="424683at2759"/>
<feature type="compositionally biased region" description="Low complexity" evidence="4">
    <location>
        <begin position="41"/>
        <end position="56"/>
    </location>
</feature>
<feature type="region of interest" description="Disordered" evidence="4">
    <location>
        <begin position="35"/>
        <end position="56"/>
    </location>
</feature>
<feature type="non-terminal residue" evidence="5">
    <location>
        <position position="1"/>
    </location>
</feature>
<comment type="caution">
    <text evidence="5">The sequence shown here is derived from an EMBL/GenBank/DDBJ whole genome shotgun (WGS) entry which is preliminary data.</text>
</comment>
<keyword evidence="2 3" id="KW-0040">ANK repeat</keyword>
<evidence type="ECO:0000313" key="5">
    <source>
        <dbReference type="EMBL" id="CAE8617794.1"/>
    </source>
</evidence>
<evidence type="ECO:0000256" key="3">
    <source>
        <dbReference type="PROSITE-ProRule" id="PRU00023"/>
    </source>
</evidence>
<dbReference type="Pfam" id="PF12796">
    <property type="entry name" value="Ank_2"/>
    <property type="match status" value="1"/>
</dbReference>
<evidence type="ECO:0008006" key="7">
    <source>
        <dbReference type="Google" id="ProtNLM"/>
    </source>
</evidence>
<proteinExistence type="predicted"/>
<dbReference type="InterPro" id="IPR002110">
    <property type="entry name" value="Ankyrin_rpt"/>
</dbReference>
<protein>
    <recommendedName>
        <fullName evidence="7">ANK_REP_REGION domain-containing protein</fullName>
    </recommendedName>
</protein>
<dbReference type="Gene3D" id="1.25.40.20">
    <property type="entry name" value="Ankyrin repeat-containing domain"/>
    <property type="match status" value="1"/>
</dbReference>
<dbReference type="InterPro" id="IPR036770">
    <property type="entry name" value="Ankyrin_rpt-contain_sf"/>
</dbReference>
<reference evidence="5" key="1">
    <citation type="submission" date="2021-02" db="EMBL/GenBank/DDBJ databases">
        <authorList>
            <person name="Dougan E. K."/>
            <person name="Rhodes N."/>
            <person name="Thang M."/>
            <person name="Chan C."/>
        </authorList>
    </citation>
    <scope>NUCLEOTIDE SEQUENCE</scope>
</reference>
<evidence type="ECO:0000313" key="6">
    <source>
        <dbReference type="Proteomes" id="UP000654075"/>
    </source>
</evidence>
<evidence type="ECO:0000256" key="1">
    <source>
        <dbReference type="ARBA" id="ARBA00022737"/>
    </source>
</evidence>
<accession>A0A813G0A2</accession>
<gene>
    <name evidence="5" type="ORF">PGLA1383_LOCUS35453</name>
</gene>
<dbReference type="SMART" id="SM00248">
    <property type="entry name" value="ANK"/>
    <property type="match status" value="2"/>
</dbReference>
<dbReference type="Proteomes" id="UP000654075">
    <property type="component" value="Unassembled WGS sequence"/>
</dbReference>
<dbReference type="PROSITE" id="PS50297">
    <property type="entry name" value="ANK_REP_REGION"/>
    <property type="match status" value="1"/>
</dbReference>
<organism evidence="5 6">
    <name type="scientific">Polarella glacialis</name>
    <name type="common">Dinoflagellate</name>
    <dbReference type="NCBI Taxonomy" id="89957"/>
    <lineage>
        <taxon>Eukaryota</taxon>
        <taxon>Sar</taxon>
        <taxon>Alveolata</taxon>
        <taxon>Dinophyceae</taxon>
        <taxon>Suessiales</taxon>
        <taxon>Suessiaceae</taxon>
        <taxon>Polarella</taxon>
    </lineage>
</organism>
<keyword evidence="1" id="KW-0677">Repeat</keyword>